<keyword evidence="7" id="KW-1185">Reference proteome</keyword>
<reference evidence="6 7" key="1">
    <citation type="submission" date="2019-03" db="EMBL/GenBank/DDBJ databases">
        <authorList>
            <person name="Gaulin E."/>
            <person name="Dumas B."/>
        </authorList>
    </citation>
    <scope>NUCLEOTIDE SEQUENCE [LARGE SCALE GENOMIC DNA]</scope>
    <source>
        <strain evidence="6">CBS 568.67</strain>
    </source>
</reference>
<evidence type="ECO:0000256" key="4">
    <source>
        <dbReference type="SAM" id="SignalP"/>
    </source>
</evidence>
<gene>
    <name evidence="6" type="primary">Aste57867_19803</name>
    <name evidence="5" type="ORF">As57867_019738</name>
    <name evidence="6" type="ORF">ASTE57867_19803</name>
</gene>
<dbReference type="EMBL" id="VJMH01006714">
    <property type="protein sequence ID" value="KAF0688630.1"/>
    <property type="molecule type" value="Genomic_DNA"/>
</dbReference>
<keyword evidence="1" id="KW-0433">Leucine-rich repeat</keyword>
<reference evidence="5" key="2">
    <citation type="submission" date="2019-06" db="EMBL/GenBank/DDBJ databases">
        <title>Genomics analysis of Aphanomyces spp. identifies a new class of oomycete effector associated with host adaptation.</title>
        <authorList>
            <person name="Gaulin E."/>
        </authorList>
    </citation>
    <scope>NUCLEOTIDE SEQUENCE</scope>
    <source>
        <strain evidence="5">CBS 578.67</strain>
    </source>
</reference>
<dbReference type="AlphaFoldDB" id="A0A485LI23"/>
<evidence type="ECO:0000313" key="7">
    <source>
        <dbReference type="Proteomes" id="UP000332933"/>
    </source>
</evidence>
<dbReference type="Proteomes" id="UP000332933">
    <property type="component" value="Unassembled WGS sequence"/>
</dbReference>
<keyword evidence="2" id="KW-0677">Repeat</keyword>
<feature type="chain" id="PRO_5036355616" evidence="4">
    <location>
        <begin position="21"/>
        <end position="322"/>
    </location>
</feature>
<feature type="transmembrane region" description="Helical" evidence="3">
    <location>
        <begin position="257"/>
        <end position="275"/>
    </location>
</feature>
<dbReference type="InterPro" id="IPR001611">
    <property type="entry name" value="Leu-rich_rpt"/>
</dbReference>
<dbReference type="Gene3D" id="3.80.10.10">
    <property type="entry name" value="Ribonuclease Inhibitor"/>
    <property type="match status" value="1"/>
</dbReference>
<sequence length="322" mass="35227">MTSLVISILLVQLLVHIVGAQNTLVSTCPPKATTTQARDDGSPSNTTFACLRAGNTTVAIVQVNAAVLNLSGQNIVAVEGLPTTPQIIDLSKNAIRSMNVVHATVLSLNLRDNALTTDGLVNLPSDINYLDLSNNAIDRIDLTTFNWTRLPKLTSLNLSGNALKSFRMAKFPPTLTSLDLSGNRFETFEVDAATFAQLNDPSFRLVYPLGFQNIAFIREKCNQISAAYVSNFMCIAPYDTSRAFKNTDEPDNSLTQIATNISACVMGIGLAVWGVNKYWKRERMAYEATIRPREHTIVSSNCDDFEDAPMQYRASVTPIRAA</sequence>
<dbReference type="PANTHER" id="PTHR45617:SF181">
    <property type="entry name" value="LP04042P"/>
    <property type="match status" value="1"/>
</dbReference>
<organism evidence="6 7">
    <name type="scientific">Aphanomyces stellatus</name>
    <dbReference type="NCBI Taxonomy" id="120398"/>
    <lineage>
        <taxon>Eukaryota</taxon>
        <taxon>Sar</taxon>
        <taxon>Stramenopiles</taxon>
        <taxon>Oomycota</taxon>
        <taxon>Saprolegniomycetes</taxon>
        <taxon>Saprolegniales</taxon>
        <taxon>Verrucalvaceae</taxon>
        <taxon>Aphanomyces</taxon>
    </lineage>
</organism>
<feature type="signal peptide" evidence="4">
    <location>
        <begin position="1"/>
        <end position="20"/>
    </location>
</feature>
<keyword evidence="4" id="KW-0732">Signal</keyword>
<protein>
    <submittedName>
        <fullName evidence="6">Aste57867_19803 protein</fullName>
    </submittedName>
</protein>
<evidence type="ECO:0000313" key="6">
    <source>
        <dbReference type="EMBL" id="VFT96501.1"/>
    </source>
</evidence>
<keyword evidence="3" id="KW-0812">Transmembrane</keyword>
<evidence type="ECO:0000256" key="3">
    <source>
        <dbReference type="SAM" id="Phobius"/>
    </source>
</evidence>
<evidence type="ECO:0000313" key="5">
    <source>
        <dbReference type="EMBL" id="KAF0688630.1"/>
    </source>
</evidence>
<dbReference type="Pfam" id="PF13516">
    <property type="entry name" value="LRR_6"/>
    <property type="match status" value="1"/>
</dbReference>
<keyword evidence="3" id="KW-0472">Membrane</keyword>
<accession>A0A485LI23</accession>
<dbReference type="Pfam" id="PF13855">
    <property type="entry name" value="LRR_8"/>
    <property type="match status" value="1"/>
</dbReference>
<name>A0A485LI23_9STRA</name>
<evidence type="ECO:0000256" key="1">
    <source>
        <dbReference type="ARBA" id="ARBA00022614"/>
    </source>
</evidence>
<proteinExistence type="predicted"/>
<dbReference type="EMBL" id="CAADRA010006737">
    <property type="protein sequence ID" value="VFT96501.1"/>
    <property type="molecule type" value="Genomic_DNA"/>
</dbReference>
<dbReference type="SUPFAM" id="SSF52058">
    <property type="entry name" value="L domain-like"/>
    <property type="match status" value="1"/>
</dbReference>
<dbReference type="OrthoDB" id="71548at2759"/>
<dbReference type="PANTHER" id="PTHR45617">
    <property type="entry name" value="LEUCINE RICH REPEAT FAMILY PROTEIN"/>
    <property type="match status" value="1"/>
</dbReference>
<keyword evidence="3" id="KW-1133">Transmembrane helix</keyword>
<evidence type="ECO:0000256" key="2">
    <source>
        <dbReference type="ARBA" id="ARBA00022737"/>
    </source>
</evidence>
<dbReference type="InterPro" id="IPR032675">
    <property type="entry name" value="LRR_dom_sf"/>
</dbReference>